<evidence type="ECO:0000313" key="2">
    <source>
        <dbReference type="EMBL" id="MDW8802121.1"/>
    </source>
</evidence>
<feature type="transmembrane region" description="Helical" evidence="1">
    <location>
        <begin position="61"/>
        <end position="82"/>
    </location>
</feature>
<comment type="caution">
    <text evidence="2">The sequence shown here is derived from an EMBL/GenBank/DDBJ whole genome shotgun (WGS) entry which is preliminary data.</text>
</comment>
<gene>
    <name evidence="2" type="ORF">P8V03_13265</name>
</gene>
<proteinExistence type="predicted"/>
<keyword evidence="1" id="KW-0812">Transmembrane</keyword>
<reference evidence="2 3" key="1">
    <citation type="submission" date="2023-04" db="EMBL/GenBank/DDBJ databases">
        <title>Clostridium tannerae sp. nov., isolated from the fecal material of an alpaca.</title>
        <authorList>
            <person name="Miller S."/>
            <person name="Hendry M."/>
            <person name="King J."/>
            <person name="Sankaranarayanan K."/>
            <person name="Lawson P.A."/>
        </authorList>
    </citation>
    <scope>NUCLEOTIDE SEQUENCE [LARGE SCALE GENOMIC DNA]</scope>
    <source>
        <strain evidence="2 3">A1-XYC3</strain>
    </source>
</reference>
<name>A0ABU4JVE4_9CLOT</name>
<sequence length="157" mass="17957">MVLVLYITVSWLVITYYITGTEKHEVIKGIIICMILVIVEVNIIFSISLNMELIKLTEDKIKFLALCLYVCAITPFLIIIFIDKFNTADTHLKKAVLTILLIALTAILEAINIELRLYTYAKWSYLFSILLNSFYILISLVLNKGLGTLEKRGAMYK</sequence>
<keyword evidence="3" id="KW-1185">Reference proteome</keyword>
<protein>
    <submittedName>
        <fullName evidence="2">Uncharacterized protein</fullName>
    </submittedName>
</protein>
<dbReference type="RefSeq" id="WP_261669917.1">
    <property type="nucleotide sequence ID" value="NZ_JARUJP010000016.1"/>
</dbReference>
<feature type="transmembrane region" description="Helical" evidence="1">
    <location>
        <begin position="94"/>
        <end position="111"/>
    </location>
</feature>
<feature type="transmembrane region" description="Helical" evidence="1">
    <location>
        <begin position="123"/>
        <end position="142"/>
    </location>
</feature>
<organism evidence="2 3">
    <name type="scientific">Clostridium tanneri</name>
    <dbReference type="NCBI Taxonomy" id="3037988"/>
    <lineage>
        <taxon>Bacteria</taxon>
        <taxon>Bacillati</taxon>
        <taxon>Bacillota</taxon>
        <taxon>Clostridia</taxon>
        <taxon>Eubacteriales</taxon>
        <taxon>Clostridiaceae</taxon>
        <taxon>Clostridium</taxon>
    </lineage>
</organism>
<keyword evidence="1" id="KW-0472">Membrane</keyword>
<feature type="transmembrane region" description="Helical" evidence="1">
    <location>
        <begin position="26"/>
        <end position="49"/>
    </location>
</feature>
<evidence type="ECO:0000256" key="1">
    <source>
        <dbReference type="SAM" id="Phobius"/>
    </source>
</evidence>
<accession>A0ABU4JVE4</accession>
<evidence type="ECO:0000313" key="3">
    <source>
        <dbReference type="Proteomes" id="UP001281656"/>
    </source>
</evidence>
<dbReference type="EMBL" id="JARUJP010000016">
    <property type="protein sequence ID" value="MDW8802121.1"/>
    <property type="molecule type" value="Genomic_DNA"/>
</dbReference>
<keyword evidence="1" id="KW-1133">Transmembrane helix</keyword>
<dbReference type="Proteomes" id="UP001281656">
    <property type="component" value="Unassembled WGS sequence"/>
</dbReference>